<name>A0A6A5X741_9PLEO</name>
<keyword evidence="3" id="KW-1185">Reference proteome</keyword>
<dbReference type="GO" id="GO:0005737">
    <property type="term" value="C:cytoplasm"/>
    <property type="evidence" value="ECO:0007669"/>
    <property type="project" value="TreeGrafter"/>
</dbReference>
<accession>A0A6A5X741</accession>
<dbReference type="Gene3D" id="3.50.50.60">
    <property type="entry name" value="FAD/NAD(P)-binding domain"/>
    <property type="match status" value="1"/>
</dbReference>
<proteinExistence type="predicted"/>
<dbReference type="InterPro" id="IPR036188">
    <property type="entry name" value="FAD/NAD-bd_sf"/>
</dbReference>
<reference evidence="2" key="1">
    <citation type="journal article" date="2020" name="Stud. Mycol.">
        <title>101 Dothideomycetes genomes: a test case for predicting lifestyles and emergence of pathogens.</title>
        <authorList>
            <person name="Haridas S."/>
            <person name="Albert R."/>
            <person name="Binder M."/>
            <person name="Bloem J."/>
            <person name="Labutti K."/>
            <person name="Salamov A."/>
            <person name="Andreopoulos B."/>
            <person name="Baker S."/>
            <person name="Barry K."/>
            <person name="Bills G."/>
            <person name="Bluhm B."/>
            <person name="Cannon C."/>
            <person name="Castanera R."/>
            <person name="Culley D."/>
            <person name="Daum C."/>
            <person name="Ezra D."/>
            <person name="Gonzalez J."/>
            <person name="Henrissat B."/>
            <person name="Kuo A."/>
            <person name="Liang C."/>
            <person name="Lipzen A."/>
            <person name="Lutzoni F."/>
            <person name="Magnuson J."/>
            <person name="Mondo S."/>
            <person name="Nolan M."/>
            <person name="Ohm R."/>
            <person name="Pangilinan J."/>
            <person name="Park H.-J."/>
            <person name="Ramirez L."/>
            <person name="Alfaro M."/>
            <person name="Sun H."/>
            <person name="Tritt A."/>
            <person name="Yoshinaga Y."/>
            <person name="Zwiers L.-H."/>
            <person name="Turgeon B."/>
            <person name="Goodwin S."/>
            <person name="Spatafora J."/>
            <person name="Crous P."/>
            <person name="Grigoriev I."/>
        </authorList>
    </citation>
    <scope>NUCLEOTIDE SEQUENCE</scope>
    <source>
        <strain evidence="2">CBS 175.79</strain>
    </source>
</reference>
<dbReference type="AlphaFoldDB" id="A0A6A5X741"/>
<sequence>MYPVPHPVPSYWLSEPHKLHDVRSTPDLPPRTDVLIIGSGMAGIMTAYHFLEGSSSPNSESPSVVLLEARELCSGATARNGGHCKIKTNTLAGLIGSRNLEDIDELQAYVMGVMDDIKHIVEKEELDCQLELRRSFDVQTDAEDSKRLKKLFDDSRAKGARWTKDTSFIDERYAEQITSIKGATSAFSVPACSFWPYKFATLLVERLLERYPGKLNVQTNTLVKSVKQQENGTNLVTTARGDIAAAKVVFATNAYTAGLLPQFENVIVPVRGMATHIVPSKPVRPHLTQTYNIDFGADKGVDYLNPRPDGSIVVGGGGWHFKSDCKSWFNNFDDSARFSDDVEQHWKGYMQRTFHGWDDSNAVSDATWVGIMGNTPDGWSHVGRVPGTKSQWILAGFNGGGMALIFTAAKAVAKMVREDCDFAQVRKEFGIPALFGTSTERLEKGFGE</sequence>
<gene>
    <name evidence="2" type="ORF">BU24DRAFT_429063</name>
</gene>
<dbReference type="Proteomes" id="UP000799778">
    <property type="component" value="Unassembled WGS sequence"/>
</dbReference>
<dbReference type="Gene3D" id="3.30.9.10">
    <property type="entry name" value="D-Amino Acid Oxidase, subunit A, domain 2"/>
    <property type="match status" value="1"/>
</dbReference>
<dbReference type="Pfam" id="PF01266">
    <property type="entry name" value="DAO"/>
    <property type="match status" value="1"/>
</dbReference>
<feature type="domain" description="FAD dependent oxidoreductase" evidence="1">
    <location>
        <begin position="33"/>
        <end position="415"/>
    </location>
</feature>
<protein>
    <submittedName>
        <fullName evidence="2">FAD dependent oxidoreductase</fullName>
    </submittedName>
</protein>
<organism evidence="2 3">
    <name type="scientific">Aaosphaeria arxii CBS 175.79</name>
    <dbReference type="NCBI Taxonomy" id="1450172"/>
    <lineage>
        <taxon>Eukaryota</taxon>
        <taxon>Fungi</taxon>
        <taxon>Dikarya</taxon>
        <taxon>Ascomycota</taxon>
        <taxon>Pezizomycotina</taxon>
        <taxon>Dothideomycetes</taxon>
        <taxon>Pleosporomycetidae</taxon>
        <taxon>Pleosporales</taxon>
        <taxon>Pleosporales incertae sedis</taxon>
        <taxon>Aaosphaeria</taxon>
    </lineage>
</organism>
<dbReference type="InterPro" id="IPR006076">
    <property type="entry name" value="FAD-dep_OxRdtase"/>
</dbReference>
<evidence type="ECO:0000313" key="3">
    <source>
        <dbReference type="Proteomes" id="UP000799778"/>
    </source>
</evidence>
<evidence type="ECO:0000313" key="2">
    <source>
        <dbReference type="EMBL" id="KAF2008758.1"/>
    </source>
</evidence>
<dbReference type="RefSeq" id="XP_033377097.1">
    <property type="nucleotide sequence ID" value="XM_033529642.1"/>
</dbReference>
<dbReference type="GeneID" id="54287039"/>
<dbReference type="PANTHER" id="PTHR13847:SF279">
    <property type="entry name" value="FAD DEPENDENT OXIDOREDUCTASE DOMAIN-CONTAINING PROTEIN-RELATED"/>
    <property type="match status" value="1"/>
</dbReference>
<dbReference type="EMBL" id="ML978081">
    <property type="protein sequence ID" value="KAF2008758.1"/>
    <property type="molecule type" value="Genomic_DNA"/>
</dbReference>
<dbReference type="SUPFAM" id="SSF51905">
    <property type="entry name" value="FAD/NAD(P)-binding domain"/>
    <property type="match status" value="1"/>
</dbReference>
<evidence type="ECO:0000259" key="1">
    <source>
        <dbReference type="Pfam" id="PF01266"/>
    </source>
</evidence>
<dbReference type="PANTHER" id="PTHR13847">
    <property type="entry name" value="SARCOSINE DEHYDROGENASE-RELATED"/>
    <property type="match status" value="1"/>
</dbReference>
<dbReference type="OrthoDB" id="429143at2759"/>